<dbReference type="PROSITE" id="PS50020">
    <property type="entry name" value="WW_DOMAIN_2"/>
    <property type="match status" value="3"/>
</dbReference>
<dbReference type="SMART" id="SM00456">
    <property type="entry name" value="WW"/>
    <property type="match status" value="3"/>
</dbReference>
<feature type="compositionally biased region" description="Pro residues" evidence="2">
    <location>
        <begin position="96"/>
        <end position="127"/>
    </location>
</feature>
<feature type="compositionally biased region" description="Pro residues" evidence="2">
    <location>
        <begin position="70"/>
        <end position="89"/>
    </location>
</feature>
<feature type="domain" description="FF" evidence="4">
    <location>
        <begin position="1041"/>
        <end position="1107"/>
    </location>
</feature>
<dbReference type="Pfam" id="PF00397">
    <property type="entry name" value="WW"/>
    <property type="match status" value="2"/>
</dbReference>
<dbReference type="STRING" id="126957.T1IIS2"/>
<feature type="compositionally biased region" description="Low complexity" evidence="2">
    <location>
        <begin position="463"/>
        <end position="482"/>
    </location>
</feature>
<dbReference type="PROSITE" id="PS51676">
    <property type="entry name" value="FF"/>
    <property type="match status" value="5"/>
</dbReference>
<feature type="region of interest" description="Disordered" evidence="2">
    <location>
        <begin position="1"/>
        <end position="160"/>
    </location>
</feature>
<feature type="compositionally biased region" description="Pro residues" evidence="2">
    <location>
        <begin position="48"/>
        <end position="61"/>
    </location>
</feature>
<dbReference type="EMBL" id="JH430212">
    <property type="status" value="NOT_ANNOTATED_CDS"/>
    <property type="molecule type" value="Genomic_DNA"/>
</dbReference>
<dbReference type="InterPro" id="IPR001202">
    <property type="entry name" value="WW_dom"/>
</dbReference>
<dbReference type="FunFam" id="1.10.10.440:FF:000001">
    <property type="entry name" value="Transcription elongation regulator 1 like"/>
    <property type="match status" value="1"/>
</dbReference>
<feature type="domain" description="FF" evidence="4">
    <location>
        <begin position="982"/>
        <end position="1040"/>
    </location>
</feature>
<dbReference type="eggNOG" id="KOG0155">
    <property type="taxonomic scope" value="Eukaryota"/>
</dbReference>
<evidence type="ECO:0000313" key="6">
    <source>
        <dbReference type="Proteomes" id="UP000014500"/>
    </source>
</evidence>
<dbReference type="InterPro" id="IPR036517">
    <property type="entry name" value="FF_domain_sf"/>
</dbReference>
<dbReference type="PROSITE" id="PS01159">
    <property type="entry name" value="WW_DOMAIN_1"/>
    <property type="match status" value="1"/>
</dbReference>
<dbReference type="HOGENOM" id="CLU_008684_0_0_1"/>
<accession>T1IIS2</accession>
<dbReference type="GO" id="GO:0005634">
    <property type="term" value="C:nucleus"/>
    <property type="evidence" value="ECO:0007669"/>
    <property type="project" value="TreeGrafter"/>
</dbReference>
<feature type="region of interest" description="Disordered" evidence="2">
    <location>
        <begin position="881"/>
        <end position="927"/>
    </location>
</feature>
<dbReference type="PANTHER" id="PTHR15377">
    <property type="entry name" value="TRANSCRIPTION ELONGATION REGULATOR 1"/>
    <property type="match status" value="1"/>
</dbReference>
<dbReference type="Pfam" id="PF01846">
    <property type="entry name" value="FF"/>
    <property type="match status" value="6"/>
</dbReference>
<dbReference type="FunFam" id="2.20.70.10:FF:000049">
    <property type="entry name" value="Transcription elongation regulator 1-like"/>
    <property type="match status" value="1"/>
</dbReference>
<dbReference type="Gene3D" id="1.10.10.440">
    <property type="entry name" value="FF domain"/>
    <property type="match status" value="6"/>
</dbReference>
<dbReference type="GO" id="GO:0070063">
    <property type="term" value="F:RNA polymerase binding"/>
    <property type="evidence" value="ECO:0007669"/>
    <property type="project" value="InterPro"/>
</dbReference>
<feature type="domain" description="FF" evidence="4">
    <location>
        <begin position="820"/>
        <end position="876"/>
    </location>
</feature>
<dbReference type="CDD" id="cd00201">
    <property type="entry name" value="WW"/>
    <property type="match status" value="3"/>
</dbReference>
<dbReference type="Proteomes" id="UP000014500">
    <property type="component" value="Unassembled WGS sequence"/>
</dbReference>
<feature type="domain" description="WW" evidence="3">
    <location>
        <begin position="496"/>
        <end position="525"/>
    </location>
</feature>
<feature type="region of interest" description="Disordered" evidence="2">
    <location>
        <begin position="522"/>
        <end position="592"/>
    </location>
</feature>
<dbReference type="Gene3D" id="2.20.70.10">
    <property type="match status" value="3"/>
</dbReference>
<evidence type="ECO:0008006" key="7">
    <source>
        <dbReference type="Google" id="ProtNLM"/>
    </source>
</evidence>
<feature type="domain" description="WW" evidence="3">
    <location>
        <begin position="170"/>
        <end position="197"/>
    </location>
</feature>
<evidence type="ECO:0000259" key="3">
    <source>
        <dbReference type="PROSITE" id="PS50020"/>
    </source>
</evidence>
<sequence>MAEDNEEGLPGLTPEEDPANSYNYENEDEVKGSRSNFGGRGPSSRFRGPPPIMRGPPPHMRGPPMGMRMRPPPGYRGPPRYDPNFPPPNMSNSGMPHPPGMPPQGMPPPPGMQRPPMLPPMNVPPPGYNNNNNNNNNNNSTNNSQGSQGGNTPTSSNPSIAGIDLSGEIWVENKTAEGKSYFYNARTRETAWTKPENVKVIMQEQVEAMAVAAGVTPTSSTTTAAQAAVAQAQSAMQQKTGQADEGTEESDQQRQQADHGASDQTANSQSSQGQHSLMASAGGYGMPYNMPPPGMILGMAFDKSNITVITSVWGFAGMGPPGYHGYAPPGYMAGYMGGQQGPGMGPGGDGAGGGGWWPMPQIDPELHSKAAEWSEHKTPDGRTYYYNCRTMESTWEKPQTLKDFENAQQASMMGEDGSGTKMEMDMVPESARNGAGDGMNNELRLDDKNDKHVSIQREPQVHSQQNQQQQQASQQPPAAQQQDKSRPVSSTPVPGTPWCVVWTGDQRVFFYNPSTRTSIWERPDELRGRSDVDKMVQKSPDPNDKSAKRKPGEDSDDEEDDEPPVKKTKEENDSPPAKGDSPEDEKESKPQMIDAGKEAAIEAEVRAARERAVVPLDIRMKQFREMLVEKEVSAFSTWEKELHKIVFDPRYLLLTSKERKQVFEKYVKERAEEERREKRNKMRERKDDFRRLLEDGNLSGKSTFSDFAQRYSKDERFRNIEKMRERESIFNEYILEIRRREKEERSNHREKFFVCNDHDYEMKIAWLTNGCKYLLAIRESLSSLLGSFLAHSTLLLLLLLLENKCYDSLLFLIKDNISKYMEILKREFFELLKEHSEIDKHSRWSETKKKIDSDPRYKAIDSSSQREDWFRDYLSKLQNESDEEMAKEREKQERIEASLREREKEVQRTLSTHLRERDKEREQHKRDEAVQHFSALLADLVRQSDLTWREAKRMLRKDHRWELAELLDRDEKEKLFNEHIEQLSKKKREKFRELLDETPSVTLTSSWKEVKKLIKEDSRYTKFSSSDRKCEREFRDYIRDKLVAAKADFRELLKETKFITYKSKKLIEESDQHLKDTEKILENDKRYLVLDCIPEERQKLILNYIDDLDKRGVPPPPTASEPSRRISTSVIIHFCKLVLSEPTPITLLFKLLQALL</sequence>
<keyword evidence="1" id="KW-0677">Repeat</keyword>
<dbReference type="OMA" id="MMNGPIG"/>
<dbReference type="FunFam" id="1.10.10.440:FF:000029">
    <property type="entry name" value="Uncharacterized protein, isoform B"/>
    <property type="match status" value="1"/>
</dbReference>
<organism evidence="5 6">
    <name type="scientific">Strigamia maritima</name>
    <name type="common">European centipede</name>
    <name type="synonym">Geophilus maritimus</name>
    <dbReference type="NCBI Taxonomy" id="126957"/>
    <lineage>
        <taxon>Eukaryota</taxon>
        <taxon>Metazoa</taxon>
        <taxon>Ecdysozoa</taxon>
        <taxon>Arthropoda</taxon>
        <taxon>Myriapoda</taxon>
        <taxon>Chilopoda</taxon>
        <taxon>Pleurostigmophora</taxon>
        <taxon>Geophilomorpha</taxon>
        <taxon>Linotaeniidae</taxon>
        <taxon>Strigamia</taxon>
    </lineage>
</organism>
<feature type="domain" description="FF" evidence="4">
    <location>
        <begin position="681"/>
        <end position="736"/>
    </location>
</feature>
<dbReference type="InterPro" id="IPR036020">
    <property type="entry name" value="WW_dom_sf"/>
</dbReference>
<dbReference type="FunFam" id="1.10.10.440:FF:000006">
    <property type="entry name" value="Transcription elongation regulator 1 (CA150)"/>
    <property type="match status" value="1"/>
</dbReference>
<dbReference type="GO" id="GO:0003712">
    <property type="term" value="F:transcription coregulator activity"/>
    <property type="evidence" value="ECO:0007669"/>
    <property type="project" value="TreeGrafter"/>
</dbReference>
<feature type="region of interest" description="Disordered" evidence="2">
    <location>
        <begin position="235"/>
        <end position="279"/>
    </location>
</feature>
<dbReference type="FunFam" id="1.10.10.440:FF:000005">
    <property type="entry name" value="Transcription elongation regulator 1 (CA150)"/>
    <property type="match status" value="1"/>
</dbReference>
<dbReference type="InterPro" id="IPR002713">
    <property type="entry name" value="FF_domain"/>
</dbReference>
<feature type="compositionally biased region" description="Basic and acidic residues" evidence="2">
    <location>
        <begin position="884"/>
        <end position="927"/>
    </location>
</feature>
<dbReference type="PhylomeDB" id="T1IIS2"/>
<dbReference type="AlphaFoldDB" id="T1IIS2"/>
<dbReference type="PANTHER" id="PTHR15377:SF3">
    <property type="entry name" value="WW DOMAIN-CONTAINING PROTEIN"/>
    <property type="match status" value="1"/>
</dbReference>
<feature type="compositionally biased region" description="Low complexity" evidence="2">
    <location>
        <begin position="129"/>
        <end position="152"/>
    </location>
</feature>
<evidence type="ECO:0000313" key="5">
    <source>
        <dbReference type="EnsemblMetazoa" id="SMAR000775-PA"/>
    </source>
</evidence>
<feature type="compositionally biased region" description="Polar residues" evidence="2">
    <location>
        <begin position="262"/>
        <end position="277"/>
    </location>
</feature>
<feature type="domain" description="WW" evidence="3">
    <location>
        <begin position="373"/>
        <end position="400"/>
    </location>
</feature>
<reference evidence="5" key="2">
    <citation type="submission" date="2015-02" db="UniProtKB">
        <authorList>
            <consortium name="EnsemblMetazoa"/>
        </authorList>
    </citation>
    <scope>IDENTIFICATION</scope>
</reference>
<name>T1IIS2_STRMM</name>
<dbReference type="EnsemblMetazoa" id="SMAR000775-RA">
    <property type="protein sequence ID" value="SMAR000775-PA"/>
    <property type="gene ID" value="SMAR000775"/>
</dbReference>
<feature type="domain" description="FF" evidence="4">
    <location>
        <begin position="616"/>
        <end position="669"/>
    </location>
</feature>
<feature type="compositionally biased region" description="Low complexity" evidence="2">
    <location>
        <begin position="33"/>
        <end position="47"/>
    </location>
</feature>
<dbReference type="FunFam" id="1.10.10.440:FF:000008">
    <property type="entry name" value="Transcription elongation regulator 1 (CA150)"/>
    <property type="match status" value="1"/>
</dbReference>
<evidence type="ECO:0000256" key="1">
    <source>
        <dbReference type="ARBA" id="ARBA00022737"/>
    </source>
</evidence>
<dbReference type="InterPro" id="IPR045148">
    <property type="entry name" value="TCRG1-like"/>
</dbReference>
<reference evidence="6" key="1">
    <citation type="submission" date="2011-05" db="EMBL/GenBank/DDBJ databases">
        <authorList>
            <person name="Richards S.R."/>
            <person name="Qu J."/>
            <person name="Jiang H."/>
            <person name="Jhangiani S.N."/>
            <person name="Agravi P."/>
            <person name="Goodspeed R."/>
            <person name="Gross S."/>
            <person name="Mandapat C."/>
            <person name="Jackson L."/>
            <person name="Mathew T."/>
            <person name="Pu L."/>
            <person name="Thornton R."/>
            <person name="Saada N."/>
            <person name="Wilczek-Boney K.B."/>
            <person name="Lee S."/>
            <person name="Kovar C."/>
            <person name="Wu Y."/>
            <person name="Scherer S.E."/>
            <person name="Worley K.C."/>
            <person name="Muzny D.M."/>
            <person name="Gibbs R."/>
        </authorList>
    </citation>
    <scope>NUCLEOTIDE SEQUENCE</scope>
    <source>
        <strain evidence="6">Brora</strain>
    </source>
</reference>
<dbReference type="InterPro" id="IPR057565">
    <property type="entry name" value="WW_TCRG1_3rd"/>
</dbReference>
<evidence type="ECO:0000259" key="4">
    <source>
        <dbReference type="PROSITE" id="PS51676"/>
    </source>
</evidence>
<dbReference type="SMART" id="SM00441">
    <property type="entry name" value="FF"/>
    <property type="match status" value="6"/>
</dbReference>
<dbReference type="SUPFAM" id="SSF51045">
    <property type="entry name" value="WW domain"/>
    <property type="match status" value="3"/>
</dbReference>
<feature type="compositionally biased region" description="Basic and acidic residues" evidence="2">
    <location>
        <begin position="563"/>
        <end position="572"/>
    </location>
</feature>
<evidence type="ECO:0000256" key="2">
    <source>
        <dbReference type="SAM" id="MobiDB-lite"/>
    </source>
</evidence>
<proteinExistence type="predicted"/>
<feature type="region of interest" description="Disordered" evidence="2">
    <location>
        <begin position="454"/>
        <end position="495"/>
    </location>
</feature>
<protein>
    <recommendedName>
        <fullName evidence="7">Transcription elongation regulator 1</fullName>
    </recommendedName>
</protein>
<keyword evidence="6" id="KW-1185">Reference proteome</keyword>
<dbReference type="Pfam" id="PF23517">
    <property type="entry name" value="WW_TCERG1"/>
    <property type="match status" value="1"/>
</dbReference>
<dbReference type="SUPFAM" id="SSF81698">
    <property type="entry name" value="FF domain"/>
    <property type="match status" value="5"/>
</dbReference>
<feature type="compositionally biased region" description="Basic and acidic residues" evidence="2">
    <location>
        <begin position="522"/>
        <end position="553"/>
    </location>
</feature>